<gene>
    <name evidence="3" type="ORF">SCF082_LOCUS53336</name>
</gene>
<dbReference type="Proteomes" id="UP001642464">
    <property type="component" value="Unassembled WGS sequence"/>
</dbReference>
<name>A0ABP0SRZ6_9DINO</name>
<dbReference type="EMBL" id="CAXAMM010044572">
    <property type="protein sequence ID" value="CAK9115210.1"/>
    <property type="molecule type" value="Genomic_DNA"/>
</dbReference>
<sequence length="226" mass="25987">MQPTLMHQPSANLTILTNEDSQKNTSIYRKESLALDDLLSEREDPAMELLGRLSELFKKQEVQIQTLNDEVQRLQGRIRRISLENADLKSNPTTPQAYKPEELPENFLQLKIMRGPSRGPPEHEDEVPDEHTEQSREMPPSSGSLRLKFFRRAGAKGEEIFSQGNDAGQLCALPENFWEDDEDPRTEKGEDRVVDGVSYNVLHLEKYCWPFWILEPASSSDPYYIL</sequence>
<feature type="coiled-coil region" evidence="1">
    <location>
        <begin position="50"/>
        <end position="91"/>
    </location>
</feature>
<keyword evidence="1" id="KW-0175">Coiled coil</keyword>
<comment type="caution">
    <text evidence="3">The sequence shown here is derived from an EMBL/GenBank/DDBJ whole genome shotgun (WGS) entry which is preliminary data.</text>
</comment>
<protein>
    <submittedName>
        <fullName evidence="3">Uncharacterized protein</fullName>
    </submittedName>
</protein>
<keyword evidence="4" id="KW-1185">Reference proteome</keyword>
<reference evidence="3 4" key="1">
    <citation type="submission" date="2024-02" db="EMBL/GenBank/DDBJ databases">
        <authorList>
            <person name="Chen Y."/>
            <person name="Shah S."/>
            <person name="Dougan E. K."/>
            <person name="Thang M."/>
            <person name="Chan C."/>
        </authorList>
    </citation>
    <scope>NUCLEOTIDE SEQUENCE [LARGE SCALE GENOMIC DNA]</scope>
</reference>
<evidence type="ECO:0000256" key="2">
    <source>
        <dbReference type="SAM" id="MobiDB-lite"/>
    </source>
</evidence>
<evidence type="ECO:0000256" key="1">
    <source>
        <dbReference type="SAM" id="Coils"/>
    </source>
</evidence>
<proteinExistence type="predicted"/>
<evidence type="ECO:0000313" key="3">
    <source>
        <dbReference type="EMBL" id="CAK9115210.1"/>
    </source>
</evidence>
<evidence type="ECO:0000313" key="4">
    <source>
        <dbReference type="Proteomes" id="UP001642464"/>
    </source>
</evidence>
<accession>A0ABP0SRZ6</accession>
<organism evidence="3 4">
    <name type="scientific">Durusdinium trenchii</name>
    <dbReference type="NCBI Taxonomy" id="1381693"/>
    <lineage>
        <taxon>Eukaryota</taxon>
        <taxon>Sar</taxon>
        <taxon>Alveolata</taxon>
        <taxon>Dinophyceae</taxon>
        <taxon>Suessiales</taxon>
        <taxon>Symbiodiniaceae</taxon>
        <taxon>Durusdinium</taxon>
    </lineage>
</organism>
<feature type="region of interest" description="Disordered" evidence="2">
    <location>
        <begin position="113"/>
        <end position="143"/>
    </location>
</feature>